<evidence type="ECO:0000313" key="9">
    <source>
        <dbReference type="EMBL" id="AXC11632.1"/>
    </source>
</evidence>
<keyword evidence="4 7" id="KW-0812">Transmembrane</keyword>
<dbReference type="KEGG" id="abas:ACPOL_2308"/>
<protein>
    <submittedName>
        <fullName evidence="9">Biopolymer transport protein ExbD/TolR</fullName>
    </submittedName>
</protein>
<evidence type="ECO:0000256" key="4">
    <source>
        <dbReference type="ARBA" id="ARBA00022692"/>
    </source>
</evidence>
<keyword evidence="3" id="KW-1003">Cell membrane</keyword>
<evidence type="ECO:0000256" key="6">
    <source>
        <dbReference type="ARBA" id="ARBA00023136"/>
    </source>
</evidence>
<keyword evidence="6 8" id="KW-0472">Membrane</keyword>
<dbReference type="GO" id="GO:0022857">
    <property type="term" value="F:transmembrane transporter activity"/>
    <property type="evidence" value="ECO:0007669"/>
    <property type="project" value="InterPro"/>
</dbReference>
<name>A0A2Z5FXV3_9BACT</name>
<keyword evidence="7" id="KW-0653">Protein transport</keyword>
<keyword evidence="7" id="KW-0813">Transport</keyword>
<sequence length="151" mass="16470">MAINKRDEGKKVNSNINVTPMVDVMLVLLIIFMVITPMLQNKVNVDLAKTDNPTAMPDADKEDSVVVAITRDSRIFLGQNQVSQADLSSKVRDALENKTSKQIFIRADTRAKYGTVTDAIDEVRTAGVDEVGLLTEQRQTLTKPPAAAGGQ</sequence>
<dbReference type="GO" id="GO:0005886">
    <property type="term" value="C:plasma membrane"/>
    <property type="evidence" value="ECO:0007669"/>
    <property type="project" value="UniProtKB-SubCell"/>
</dbReference>
<dbReference type="Proteomes" id="UP000253606">
    <property type="component" value="Chromosome"/>
</dbReference>
<dbReference type="InterPro" id="IPR003400">
    <property type="entry name" value="ExbD"/>
</dbReference>
<dbReference type="EMBL" id="CP030840">
    <property type="protein sequence ID" value="AXC11632.1"/>
    <property type="molecule type" value="Genomic_DNA"/>
</dbReference>
<evidence type="ECO:0000256" key="7">
    <source>
        <dbReference type="RuleBase" id="RU003879"/>
    </source>
</evidence>
<dbReference type="RefSeq" id="WP_114207051.1">
    <property type="nucleotide sequence ID" value="NZ_CP030840.1"/>
</dbReference>
<feature type="transmembrane region" description="Helical" evidence="8">
    <location>
        <begin position="21"/>
        <end position="39"/>
    </location>
</feature>
<dbReference type="GO" id="GO:0015031">
    <property type="term" value="P:protein transport"/>
    <property type="evidence" value="ECO:0007669"/>
    <property type="project" value="UniProtKB-KW"/>
</dbReference>
<evidence type="ECO:0000256" key="8">
    <source>
        <dbReference type="SAM" id="Phobius"/>
    </source>
</evidence>
<dbReference type="OrthoDB" id="9798629at2"/>
<evidence type="ECO:0000256" key="1">
    <source>
        <dbReference type="ARBA" id="ARBA00004162"/>
    </source>
</evidence>
<evidence type="ECO:0000256" key="2">
    <source>
        <dbReference type="ARBA" id="ARBA00005811"/>
    </source>
</evidence>
<dbReference type="AlphaFoldDB" id="A0A2Z5FXV3"/>
<dbReference type="Gene3D" id="3.30.420.270">
    <property type="match status" value="1"/>
</dbReference>
<evidence type="ECO:0000313" key="10">
    <source>
        <dbReference type="Proteomes" id="UP000253606"/>
    </source>
</evidence>
<comment type="subcellular location">
    <subcellularLocation>
        <location evidence="1">Cell membrane</location>
        <topology evidence="1">Single-pass membrane protein</topology>
    </subcellularLocation>
    <subcellularLocation>
        <location evidence="7">Cell membrane</location>
        <topology evidence="7">Single-pass type II membrane protein</topology>
    </subcellularLocation>
</comment>
<dbReference type="PANTHER" id="PTHR30558:SF7">
    <property type="entry name" value="TOL-PAL SYSTEM PROTEIN TOLR"/>
    <property type="match status" value="1"/>
</dbReference>
<gene>
    <name evidence="9" type="ORF">ACPOL_2308</name>
</gene>
<proteinExistence type="inferred from homology"/>
<accession>A0A2Z5FXV3</accession>
<evidence type="ECO:0000256" key="3">
    <source>
        <dbReference type="ARBA" id="ARBA00022475"/>
    </source>
</evidence>
<keyword evidence="10" id="KW-1185">Reference proteome</keyword>
<reference evidence="9 10" key="1">
    <citation type="journal article" date="2018" name="Front. Microbiol.">
        <title>Hydrolytic Capabilities as a Key to Environmental Success: Chitinolytic and Cellulolytic Acidobacteria From Acidic Sub-arctic Soils and Boreal Peatlands.</title>
        <authorList>
            <person name="Belova S.E."/>
            <person name="Ravin N.V."/>
            <person name="Pankratov T.A."/>
            <person name="Rakitin A.L."/>
            <person name="Ivanova A.A."/>
            <person name="Beletsky A.V."/>
            <person name="Mardanov A.V."/>
            <person name="Sinninghe Damste J.S."/>
            <person name="Dedysh S.N."/>
        </authorList>
    </citation>
    <scope>NUCLEOTIDE SEQUENCE [LARGE SCALE GENOMIC DNA]</scope>
    <source>
        <strain evidence="9 10">SBC82</strain>
    </source>
</reference>
<comment type="similarity">
    <text evidence="2 7">Belongs to the ExbD/TolR family.</text>
</comment>
<keyword evidence="5 8" id="KW-1133">Transmembrane helix</keyword>
<organism evidence="9 10">
    <name type="scientific">Acidisarcina polymorpha</name>
    <dbReference type="NCBI Taxonomy" id="2211140"/>
    <lineage>
        <taxon>Bacteria</taxon>
        <taxon>Pseudomonadati</taxon>
        <taxon>Acidobacteriota</taxon>
        <taxon>Terriglobia</taxon>
        <taxon>Terriglobales</taxon>
        <taxon>Acidobacteriaceae</taxon>
        <taxon>Acidisarcina</taxon>
    </lineage>
</organism>
<dbReference type="Pfam" id="PF02472">
    <property type="entry name" value="ExbD"/>
    <property type="match status" value="1"/>
</dbReference>
<dbReference type="PANTHER" id="PTHR30558">
    <property type="entry name" value="EXBD MEMBRANE COMPONENT OF PMF-DRIVEN MACROMOLECULE IMPORT SYSTEM"/>
    <property type="match status" value="1"/>
</dbReference>
<evidence type="ECO:0000256" key="5">
    <source>
        <dbReference type="ARBA" id="ARBA00022989"/>
    </source>
</evidence>